<dbReference type="FunFam" id="3.30.200.20:FF:000003">
    <property type="entry name" value="Non-specific serine/threonine protein kinase"/>
    <property type="match status" value="1"/>
</dbReference>
<dbReference type="InterPro" id="IPR000719">
    <property type="entry name" value="Prot_kinase_dom"/>
</dbReference>
<dbReference type="GO" id="GO:0004674">
    <property type="term" value="F:protein serine/threonine kinase activity"/>
    <property type="evidence" value="ECO:0007669"/>
    <property type="project" value="UniProtKB-KW"/>
</dbReference>
<dbReference type="InterPro" id="IPR008271">
    <property type="entry name" value="Ser/Thr_kinase_AS"/>
</dbReference>
<dbReference type="InterPro" id="IPR011009">
    <property type="entry name" value="Kinase-like_dom_sf"/>
</dbReference>
<gene>
    <name evidence="9" type="ORF">SteCoe_164</name>
</gene>
<evidence type="ECO:0000256" key="6">
    <source>
        <dbReference type="PROSITE-ProRule" id="PRU10141"/>
    </source>
</evidence>
<comment type="similarity">
    <text evidence="7">Belongs to the protein kinase superfamily.</text>
</comment>
<feature type="domain" description="Protein kinase" evidence="8">
    <location>
        <begin position="21"/>
        <end position="273"/>
    </location>
</feature>
<evidence type="ECO:0000313" key="9">
    <source>
        <dbReference type="EMBL" id="OMJ96206.1"/>
    </source>
</evidence>
<evidence type="ECO:0000313" key="10">
    <source>
        <dbReference type="Proteomes" id="UP000187209"/>
    </source>
</evidence>
<accession>A0A1R2D4T4</accession>
<evidence type="ECO:0000256" key="2">
    <source>
        <dbReference type="ARBA" id="ARBA00022679"/>
    </source>
</evidence>
<proteinExistence type="inferred from homology"/>
<dbReference type="GO" id="GO:0035556">
    <property type="term" value="P:intracellular signal transduction"/>
    <property type="evidence" value="ECO:0007669"/>
    <property type="project" value="TreeGrafter"/>
</dbReference>
<dbReference type="Pfam" id="PF00069">
    <property type="entry name" value="Pkinase"/>
    <property type="match status" value="1"/>
</dbReference>
<keyword evidence="10" id="KW-1185">Reference proteome</keyword>
<organism evidence="9 10">
    <name type="scientific">Stentor coeruleus</name>
    <dbReference type="NCBI Taxonomy" id="5963"/>
    <lineage>
        <taxon>Eukaryota</taxon>
        <taxon>Sar</taxon>
        <taxon>Alveolata</taxon>
        <taxon>Ciliophora</taxon>
        <taxon>Postciliodesmatophora</taxon>
        <taxon>Heterotrichea</taxon>
        <taxon>Heterotrichida</taxon>
        <taxon>Stentoridae</taxon>
        <taxon>Stentor</taxon>
    </lineage>
</organism>
<dbReference type="PANTHER" id="PTHR24346">
    <property type="entry name" value="MAP/MICROTUBULE AFFINITY-REGULATING KINASE"/>
    <property type="match status" value="1"/>
</dbReference>
<dbReference type="PANTHER" id="PTHR24346:SF82">
    <property type="entry name" value="KP78A-RELATED"/>
    <property type="match status" value="1"/>
</dbReference>
<dbReference type="Proteomes" id="UP000187209">
    <property type="component" value="Unassembled WGS sequence"/>
</dbReference>
<keyword evidence="5 6" id="KW-0067">ATP-binding</keyword>
<dbReference type="AlphaFoldDB" id="A0A1R2D4T4"/>
<reference evidence="9 10" key="1">
    <citation type="submission" date="2016-11" db="EMBL/GenBank/DDBJ databases">
        <title>The macronuclear genome of Stentor coeruleus: a giant cell with tiny introns.</title>
        <authorList>
            <person name="Slabodnick M."/>
            <person name="Ruby J.G."/>
            <person name="Reiff S.B."/>
            <person name="Swart E.C."/>
            <person name="Gosai S."/>
            <person name="Prabakaran S."/>
            <person name="Witkowska E."/>
            <person name="Larue G.E."/>
            <person name="Fisher S."/>
            <person name="Freeman R.M."/>
            <person name="Gunawardena J."/>
            <person name="Chu W."/>
            <person name="Stover N.A."/>
            <person name="Gregory B.D."/>
            <person name="Nowacki M."/>
            <person name="Derisi J."/>
            <person name="Roy S.W."/>
            <person name="Marshall W.F."/>
            <person name="Sood P."/>
        </authorList>
    </citation>
    <scope>NUCLEOTIDE SEQUENCE [LARGE SCALE GENOMIC DNA]</scope>
    <source>
        <strain evidence="9">WM001</strain>
    </source>
</reference>
<keyword evidence="1 7" id="KW-0723">Serine/threonine-protein kinase</keyword>
<dbReference type="SUPFAM" id="SSF56112">
    <property type="entry name" value="Protein kinase-like (PK-like)"/>
    <property type="match status" value="1"/>
</dbReference>
<dbReference type="SMART" id="SM00220">
    <property type="entry name" value="S_TKc"/>
    <property type="match status" value="1"/>
</dbReference>
<feature type="binding site" evidence="6">
    <location>
        <position position="50"/>
    </location>
    <ligand>
        <name>ATP</name>
        <dbReference type="ChEBI" id="CHEBI:30616"/>
    </ligand>
</feature>
<evidence type="ECO:0000256" key="5">
    <source>
        <dbReference type="ARBA" id="ARBA00022840"/>
    </source>
</evidence>
<evidence type="ECO:0000256" key="3">
    <source>
        <dbReference type="ARBA" id="ARBA00022741"/>
    </source>
</evidence>
<dbReference type="CDD" id="cd14003">
    <property type="entry name" value="STKc_AMPK-like"/>
    <property type="match status" value="1"/>
</dbReference>
<sequence>MNNQSSLENIPSKQGFIIGSYEIGKTIGKGTFGKVKLGVHIKTQEKVAIKVLEKERICDVSDVERVSREIHILKLIRHPNIIQLYEIIETPKKLYLIMEYASGGELFDYIVKHNKLSEHESCIFFQQIISGIEYIHKLLIVHRDLKPENLLLDEKNNIKIVDFGLSNTYKLDETLKTACGSPCYAAPEMISGKSYKGIEVDIWSAGVILFAMICGYLPFEDSNTSQLYKKILAGDYKFPKFISKDAKEFLKNILNTNPDERFTISRIRGHVWYKQIKEESKPGILIGYDHIKIDISVLLQLRNYNYDLDYVKKCLEADKHNEVTTCYYLLLKRHILNSGSFCIEAPLLPNKKFLLNALPGNYCDDLLPIFKNTKKRKTESTGDTDSNDKYRHEDKMYSKTRHEHNISVEPPKSFYSLSPNCKMKKLKPITRPKAATPKPLNVYKAIHMKFKNNPLRIGEINPIYFPSYKIKSNWKSSRNT</sequence>
<keyword evidence="2" id="KW-0808">Transferase</keyword>
<keyword evidence="4" id="KW-0418">Kinase</keyword>
<comment type="caution">
    <text evidence="9">The sequence shown here is derived from an EMBL/GenBank/DDBJ whole genome shotgun (WGS) entry which is preliminary data.</text>
</comment>
<dbReference type="PROSITE" id="PS50011">
    <property type="entry name" value="PROTEIN_KINASE_DOM"/>
    <property type="match status" value="1"/>
</dbReference>
<dbReference type="GO" id="GO:0005737">
    <property type="term" value="C:cytoplasm"/>
    <property type="evidence" value="ECO:0007669"/>
    <property type="project" value="TreeGrafter"/>
</dbReference>
<protein>
    <recommendedName>
        <fullName evidence="8">Protein kinase domain-containing protein</fullName>
    </recommendedName>
</protein>
<dbReference type="FunFam" id="1.10.510.10:FF:000740">
    <property type="entry name" value="SNF1-related protein kinase, putative"/>
    <property type="match status" value="1"/>
</dbReference>
<keyword evidence="3 6" id="KW-0547">Nucleotide-binding</keyword>
<dbReference type="EMBL" id="MPUH01000002">
    <property type="protein sequence ID" value="OMJ96206.1"/>
    <property type="molecule type" value="Genomic_DNA"/>
</dbReference>
<evidence type="ECO:0000256" key="7">
    <source>
        <dbReference type="RuleBase" id="RU000304"/>
    </source>
</evidence>
<name>A0A1R2D4T4_9CILI</name>
<evidence type="ECO:0000259" key="8">
    <source>
        <dbReference type="PROSITE" id="PS50011"/>
    </source>
</evidence>
<dbReference type="PROSITE" id="PS00108">
    <property type="entry name" value="PROTEIN_KINASE_ST"/>
    <property type="match status" value="1"/>
</dbReference>
<dbReference type="PROSITE" id="PS00107">
    <property type="entry name" value="PROTEIN_KINASE_ATP"/>
    <property type="match status" value="1"/>
</dbReference>
<dbReference type="Gene3D" id="1.10.510.10">
    <property type="entry name" value="Transferase(Phosphotransferase) domain 1"/>
    <property type="match status" value="1"/>
</dbReference>
<dbReference type="OrthoDB" id="193931at2759"/>
<dbReference type="InterPro" id="IPR017441">
    <property type="entry name" value="Protein_kinase_ATP_BS"/>
</dbReference>
<evidence type="ECO:0000256" key="1">
    <source>
        <dbReference type="ARBA" id="ARBA00022527"/>
    </source>
</evidence>
<dbReference type="GO" id="GO:0005524">
    <property type="term" value="F:ATP binding"/>
    <property type="evidence" value="ECO:0007669"/>
    <property type="project" value="UniProtKB-UniRule"/>
</dbReference>
<evidence type="ECO:0000256" key="4">
    <source>
        <dbReference type="ARBA" id="ARBA00022777"/>
    </source>
</evidence>